<reference evidence="7 8" key="1">
    <citation type="submission" date="2021-04" db="EMBL/GenBank/DDBJ databases">
        <authorList>
            <person name="De Guttry C."/>
            <person name="Zahm M."/>
            <person name="Klopp C."/>
            <person name="Cabau C."/>
            <person name="Louis A."/>
            <person name="Berthelot C."/>
            <person name="Parey E."/>
            <person name="Roest Crollius H."/>
            <person name="Montfort J."/>
            <person name="Robinson-Rechavi M."/>
            <person name="Bucao C."/>
            <person name="Bouchez O."/>
            <person name="Gislard M."/>
            <person name="Lluch J."/>
            <person name="Milhes M."/>
            <person name="Lampietro C."/>
            <person name="Lopez Roques C."/>
            <person name="Donnadieu C."/>
            <person name="Braasch I."/>
            <person name="Desvignes T."/>
            <person name="Postlethwait J."/>
            <person name="Bobe J."/>
            <person name="Wedekind C."/>
            <person name="Guiguen Y."/>
        </authorList>
    </citation>
    <scope>NUCLEOTIDE SEQUENCE [LARGE SCALE GENOMIC DNA]</scope>
    <source>
        <strain evidence="7">Cs_M1</strain>
        <tissue evidence="7">Blood</tissue>
    </source>
</reference>
<dbReference type="InterPro" id="IPR045864">
    <property type="entry name" value="aa-tRNA-synth_II/BPL/LPL"/>
</dbReference>
<accession>A0AAN8QSK6</accession>
<feature type="domain" description="Phenylalanyl-tRNA synthetase" evidence="6">
    <location>
        <begin position="17"/>
        <end position="100"/>
    </location>
</feature>
<dbReference type="GO" id="GO:0006432">
    <property type="term" value="P:phenylalanyl-tRNA aminoacylation"/>
    <property type="evidence" value="ECO:0007669"/>
    <property type="project" value="TreeGrafter"/>
</dbReference>
<dbReference type="GO" id="GO:0004826">
    <property type="term" value="F:phenylalanine-tRNA ligase activity"/>
    <property type="evidence" value="ECO:0007669"/>
    <property type="project" value="TreeGrafter"/>
</dbReference>
<name>A0AAN8QSK6_9TELE</name>
<keyword evidence="2" id="KW-0547">Nucleotide-binding</keyword>
<dbReference type="EMBL" id="JAGTTL010000028">
    <property type="protein sequence ID" value="KAK6299962.1"/>
    <property type="molecule type" value="Genomic_DNA"/>
</dbReference>
<evidence type="ECO:0000256" key="2">
    <source>
        <dbReference type="ARBA" id="ARBA00022741"/>
    </source>
</evidence>
<keyword evidence="1" id="KW-0436">Ligase</keyword>
<evidence type="ECO:0000259" key="6">
    <source>
        <dbReference type="Pfam" id="PF01409"/>
    </source>
</evidence>
<organism evidence="7 8">
    <name type="scientific">Coregonus suidteri</name>
    <dbReference type="NCBI Taxonomy" id="861788"/>
    <lineage>
        <taxon>Eukaryota</taxon>
        <taxon>Metazoa</taxon>
        <taxon>Chordata</taxon>
        <taxon>Craniata</taxon>
        <taxon>Vertebrata</taxon>
        <taxon>Euteleostomi</taxon>
        <taxon>Actinopterygii</taxon>
        <taxon>Neopterygii</taxon>
        <taxon>Teleostei</taxon>
        <taxon>Protacanthopterygii</taxon>
        <taxon>Salmoniformes</taxon>
        <taxon>Salmonidae</taxon>
        <taxon>Coregoninae</taxon>
        <taxon>Coregonus</taxon>
    </lineage>
</organism>
<protein>
    <recommendedName>
        <fullName evidence="6">Phenylalanyl-tRNA synthetase domain-containing protein</fullName>
    </recommendedName>
</protein>
<keyword evidence="8" id="KW-1185">Reference proteome</keyword>
<dbReference type="GO" id="GO:0005739">
    <property type="term" value="C:mitochondrion"/>
    <property type="evidence" value="ECO:0007669"/>
    <property type="project" value="TreeGrafter"/>
</dbReference>
<keyword evidence="3" id="KW-0067">ATP-binding</keyword>
<evidence type="ECO:0000256" key="4">
    <source>
        <dbReference type="ARBA" id="ARBA00022917"/>
    </source>
</evidence>
<dbReference type="InterPro" id="IPR002319">
    <property type="entry name" value="Phenylalanyl-tRNA_Synthase"/>
</dbReference>
<dbReference type="AlphaFoldDB" id="A0AAN8QSK6"/>
<comment type="caution">
    <text evidence="7">The sequence shown here is derived from an EMBL/GenBank/DDBJ whole genome shotgun (WGS) entry which is preliminary data.</text>
</comment>
<sequence>MRSGNPLFSVQDNLSPVVTTKQNFDSLLIWADHPSRKQGDNYYLNRGTMLRAHTSAHQRELVRSELDAFLLAGDVYRREEIDTSHYHVFHQMEGVRLFSNHEMFAKVSSGEDLSLFESGGAGPLRSRRHTLEAVKLVEFDLKQTLDCMVRHLFGEGKQRSKFKFMDTHISTIVIPDGSQHNSPCSVHLPFSVHLE</sequence>
<keyword evidence="5" id="KW-0030">Aminoacyl-tRNA synthetase</keyword>
<dbReference type="PANTHER" id="PTHR11538">
    <property type="entry name" value="PHENYLALANYL-TRNA SYNTHETASE"/>
    <property type="match status" value="1"/>
</dbReference>
<evidence type="ECO:0000313" key="8">
    <source>
        <dbReference type="Proteomes" id="UP001356427"/>
    </source>
</evidence>
<evidence type="ECO:0000313" key="7">
    <source>
        <dbReference type="EMBL" id="KAK6299962.1"/>
    </source>
</evidence>
<dbReference type="GO" id="GO:0005524">
    <property type="term" value="F:ATP binding"/>
    <property type="evidence" value="ECO:0007669"/>
    <property type="project" value="UniProtKB-KW"/>
</dbReference>
<dbReference type="GO" id="GO:0000049">
    <property type="term" value="F:tRNA binding"/>
    <property type="evidence" value="ECO:0007669"/>
    <property type="project" value="InterPro"/>
</dbReference>
<gene>
    <name evidence="7" type="ORF">J4Q44_G00299950</name>
</gene>
<proteinExistence type="predicted"/>
<dbReference type="Proteomes" id="UP001356427">
    <property type="component" value="Unassembled WGS sequence"/>
</dbReference>
<evidence type="ECO:0000256" key="3">
    <source>
        <dbReference type="ARBA" id="ARBA00022840"/>
    </source>
</evidence>
<dbReference type="SUPFAM" id="SSF55681">
    <property type="entry name" value="Class II aaRS and biotin synthetases"/>
    <property type="match status" value="1"/>
</dbReference>
<evidence type="ECO:0000256" key="5">
    <source>
        <dbReference type="ARBA" id="ARBA00023146"/>
    </source>
</evidence>
<evidence type="ECO:0000256" key="1">
    <source>
        <dbReference type="ARBA" id="ARBA00022598"/>
    </source>
</evidence>
<dbReference type="PANTHER" id="PTHR11538:SF41">
    <property type="entry name" value="PHENYLALANINE--TRNA LIGASE, MITOCHONDRIAL"/>
    <property type="match status" value="1"/>
</dbReference>
<dbReference type="Pfam" id="PF01409">
    <property type="entry name" value="tRNA-synt_2d"/>
    <property type="match status" value="1"/>
</dbReference>
<dbReference type="Gene3D" id="3.30.930.10">
    <property type="entry name" value="Bira Bifunctional Protein, Domain 2"/>
    <property type="match status" value="1"/>
</dbReference>
<keyword evidence="4" id="KW-0648">Protein biosynthesis</keyword>